<dbReference type="InterPro" id="IPR009589">
    <property type="entry name" value="PH_YyaB-like"/>
</dbReference>
<evidence type="ECO:0000313" key="5">
    <source>
        <dbReference type="Proteomes" id="UP000886724"/>
    </source>
</evidence>
<keyword evidence="2" id="KW-0812">Transmembrane</keyword>
<feature type="transmembrane region" description="Helical" evidence="2">
    <location>
        <begin position="12"/>
        <end position="31"/>
    </location>
</feature>
<feature type="transmembrane region" description="Helical" evidence="2">
    <location>
        <begin position="37"/>
        <end position="54"/>
    </location>
</feature>
<reference evidence="4" key="2">
    <citation type="submission" date="2021-04" db="EMBL/GenBank/DDBJ databases">
        <authorList>
            <person name="Gilroy R."/>
        </authorList>
    </citation>
    <scope>NUCLEOTIDE SEQUENCE</scope>
    <source>
        <strain evidence="4">ChiGjej1B1-14440</strain>
    </source>
</reference>
<comment type="caution">
    <text evidence="4">The sequence shown here is derived from an EMBL/GenBank/DDBJ whole genome shotgun (WGS) entry which is preliminary data.</text>
</comment>
<sequence length="170" mass="20155">MKKIEFKRALNPAILYFEIFYIIYVVVEFIFGNLMSAIIVAIFGIAIVVYFNLFRPYKYTIERKNLIINRRIGKDKEINLLTCETICDPVPKMTKIITSPRALEIYTGNKKRIVVTPRDRMKFIEEVVRVNKRIHVQNKEYAATHHSYEKKRKRRLKEEAQAARKQEAKS</sequence>
<evidence type="ECO:0000256" key="1">
    <source>
        <dbReference type="SAM" id="MobiDB-lite"/>
    </source>
</evidence>
<evidence type="ECO:0000256" key="2">
    <source>
        <dbReference type="SAM" id="Phobius"/>
    </source>
</evidence>
<dbReference type="Pfam" id="PF06713">
    <property type="entry name" value="bPH_4"/>
    <property type="match status" value="1"/>
</dbReference>
<dbReference type="AlphaFoldDB" id="A0A9D2BN97"/>
<gene>
    <name evidence="4" type="ORF">H9980_10095</name>
</gene>
<feature type="compositionally biased region" description="Basic and acidic residues" evidence="1">
    <location>
        <begin position="156"/>
        <end position="170"/>
    </location>
</feature>
<dbReference type="EMBL" id="DXET01000227">
    <property type="protein sequence ID" value="HIX82303.1"/>
    <property type="molecule type" value="Genomic_DNA"/>
</dbReference>
<evidence type="ECO:0000259" key="3">
    <source>
        <dbReference type="Pfam" id="PF06713"/>
    </source>
</evidence>
<dbReference type="GO" id="GO:0030153">
    <property type="term" value="P:bacteriocin immunity"/>
    <property type="evidence" value="ECO:0007669"/>
    <property type="project" value="InterPro"/>
</dbReference>
<organism evidence="4 5">
    <name type="scientific">Candidatus Erysipelatoclostridium merdavium</name>
    <dbReference type="NCBI Taxonomy" id="2838566"/>
    <lineage>
        <taxon>Bacteria</taxon>
        <taxon>Bacillati</taxon>
        <taxon>Bacillota</taxon>
        <taxon>Erysipelotrichia</taxon>
        <taxon>Erysipelotrichales</taxon>
        <taxon>Erysipelotrichales incertae sedis</taxon>
    </lineage>
</organism>
<feature type="domain" description="Uncharacterized protein YyaB-like PH" evidence="3">
    <location>
        <begin position="58"/>
        <end position="129"/>
    </location>
</feature>
<keyword evidence="2" id="KW-0472">Membrane</keyword>
<reference evidence="4" key="1">
    <citation type="journal article" date="2021" name="PeerJ">
        <title>Extensive microbial diversity within the chicken gut microbiome revealed by metagenomics and culture.</title>
        <authorList>
            <person name="Gilroy R."/>
            <person name="Ravi A."/>
            <person name="Getino M."/>
            <person name="Pursley I."/>
            <person name="Horton D.L."/>
            <person name="Alikhan N.F."/>
            <person name="Baker D."/>
            <person name="Gharbi K."/>
            <person name="Hall N."/>
            <person name="Watson M."/>
            <person name="Adriaenssens E.M."/>
            <person name="Foster-Nyarko E."/>
            <person name="Jarju S."/>
            <person name="Secka A."/>
            <person name="Antonio M."/>
            <person name="Oren A."/>
            <person name="Chaudhuri R.R."/>
            <person name="La Ragione R."/>
            <person name="Hildebrand F."/>
            <person name="Pallen M.J."/>
        </authorList>
    </citation>
    <scope>NUCLEOTIDE SEQUENCE</scope>
    <source>
        <strain evidence="4">ChiGjej1B1-14440</strain>
    </source>
</reference>
<protein>
    <submittedName>
        <fullName evidence="4">PH domain-containing protein</fullName>
    </submittedName>
</protein>
<keyword evidence="2" id="KW-1133">Transmembrane helix</keyword>
<accession>A0A9D2BN97</accession>
<name>A0A9D2BN97_9FIRM</name>
<proteinExistence type="predicted"/>
<dbReference type="Proteomes" id="UP000886724">
    <property type="component" value="Unassembled WGS sequence"/>
</dbReference>
<feature type="region of interest" description="Disordered" evidence="1">
    <location>
        <begin position="143"/>
        <end position="170"/>
    </location>
</feature>
<evidence type="ECO:0000313" key="4">
    <source>
        <dbReference type="EMBL" id="HIX82303.1"/>
    </source>
</evidence>